<protein>
    <submittedName>
        <fullName evidence="3">Actin-binding Rho-activating protein</fullName>
    </submittedName>
</protein>
<dbReference type="SMART" id="SM01283">
    <property type="entry name" value="Costars"/>
    <property type="match status" value="1"/>
</dbReference>
<dbReference type="GO" id="GO:0030017">
    <property type="term" value="C:sarcomere"/>
    <property type="evidence" value="ECO:0007669"/>
    <property type="project" value="TreeGrafter"/>
</dbReference>
<dbReference type="PANTHER" id="PTHR22739:SF7">
    <property type="entry name" value="EG:152A3.3 PROTEIN-RELATED"/>
    <property type="match status" value="1"/>
</dbReference>
<keyword evidence="2" id="KW-1185">Reference proteome</keyword>
<dbReference type="GO" id="GO:0035025">
    <property type="term" value="P:positive regulation of Rho protein signal transduction"/>
    <property type="evidence" value="ECO:0007669"/>
    <property type="project" value="InterPro"/>
</dbReference>
<dbReference type="InterPro" id="IPR027817">
    <property type="entry name" value="Costars_dom"/>
</dbReference>
<name>A0A6J2TCK3_DROLE</name>
<sequence length="194" mass="22470">MSRMEPESCSSEEHSVSSRITLFNQHVEQHQHWQQINPFSHYNVRDIPKRYFLKEEYGRAPSGSRSEQRALRAQVQSLEEILKLCEVINTSGNCDGEELDAKKVAASLKFGTLFELYNTISDKLLGTLLRARKYNYVIFDGETLFQGRDDAVLVKLQRPFHDLRAEIVSKIENLRLIETVKETEQPALRNTHFS</sequence>
<dbReference type="GO" id="GO:0003779">
    <property type="term" value="F:actin binding"/>
    <property type="evidence" value="ECO:0007669"/>
    <property type="project" value="InterPro"/>
</dbReference>
<organism evidence="2 3">
    <name type="scientific">Drosophila lebanonensis</name>
    <name type="common">Fruit fly</name>
    <name type="synonym">Scaptodrosophila lebanonensis</name>
    <dbReference type="NCBI Taxonomy" id="7225"/>
    <lineage>
        <taxon>Eukaryota</taxon>
        <taxon>Metazoa</taxon>
        <taxon>Ecdysozoa</taxon>
        <taxon>Arthropoda</taxon>
        <taxon>Hexapoda</taxon>
        <taxon>Insecta</taxon>
        <taxon>Pterygota</taxon>
        <taxon>Neoptera</taxon>
        <taxon>Endopterygota</taxon>
        <taxon>Diptera</taxon>
        <taxon>Brachycera</taxon>
        <taxon>Muscomorpha</taxon>
        <taxon>Ephydroidea</taxon>
        <taxon>Drosophilidae</taxon>
        <taxon>Scaptodrosophila</taxon>
    </lineage>
</organism>
<gene>
    <name evidence="3" type="primary">LOC115623066</name>
</gene>
<dbReference type="InterPro" id="IPR038095">
    <property type="entry name" value="Costars_sf"/>
</dbReference>
<dbReference type="PANTHER" id="PTHR22739">
    <property type="entry name" value="STRIATED MUSCLE ACTIVATOR OF RHO-DEPENDENT SIGNALING-RELATED"/>
    <property type="match status" value="1"/>
</dbReference>
<dbReference type="OrthoDB" id="9871914at2759"/>
<reference evidence="3" key="1">
    <citation type="submission" date="2025-08" db="UniProtKB">
        <authorList>
            <consortium name="RefSeq"/>
        </authorList>
    </citation>
    <scope>IDENTIFICATION</scope>
    <source>
        <strain evidence="3">11010-0011.00</strain>
        <tissue evidence="3">Whole body</tissue>
    </source>
</reference>
<dbReference type="Pfam" id="PF14705">
    <property type="entry name" value="Costars"/>
    <property type="match status" value="1"/>
</dbReference>
<dbReference type="Proteomes" id="UP000504634">
    <property type="component" value="Unplaced"/>
</dbReference>
<evidence type="ECO:0000313" key="3">
    <source>
        <dbReference type="RefSeq" id="XP_030373120.1"/>
    </source>
</evidence>
<dbReference type="Gene3D" id="1.10.10.1540">
    <property type="entry name" value="Costar domain"/>
    <property type="match status" value="1"/>
</dbReference>
<evidence type="ECO:0000259" key="1">
    <source>
        <dbReference type="SMART" id="SM01283"/>
    </source>
</evidence>
<dbReference type="InterPro" id="IPR026111">
    <property type="entry name" value="Abra"/>
</dbReference>
<dbReference type="RefSeq" id="XP_030373120.1">
    <property type="nucleotide sequence ID" value="XM_030517260.1"/>
</dbReference>
<proteinExistence type="predicted"/>
<feature type="domain" description="Costars" evidence="1">
    <location>
        <begin position="75"/>
        <end position="157"/>
    </location>
</feature>
<dbReference type="AlphaFoldDB" id="A0A6J2TCK3"/>
<evidence type="ECO:0000313" key="2">
    <source>
        <dbReference type="Proteomes" id="UP000504634"/>
    </source>
</evidence>
<accession>A0A6J2TCK3</accession>
<dbReference type="GO" id="GO:0045944">
    <property type="term" value="P:positive regulation of transcription by RNA polymerase II"/>
    <property type="evidence" value="ECO:0007669"/>
    <property type="project" value="TreeGrafter"/>
</dbReference>
<dbReference type="GeneID" id="115623066"/>